<feature type="compositionally biased region" description="Basic and acidic residues" evidence="5">
    <location>
        <begin position="10"/>
        <end position="20"/>
    </location>
</feature>
<keyword evidence="2 6" id="KW-0812">Transmembrane</keyword>
<accession>A0AAF0Y1M2</accession>
<feature type="transmembrane region" description="Helical" evidence="6">
    <location>
        <begin position="410"/>
        <end position="431"/>
    </location>
</feature>
<feature type="transmembrane region" description="Helical" evidence="6">
    <location>
        <begin position="73"/>
        <end position="95"/>
    </location>
</feature>
<feature type="transmembrane region" description="Helical" evidence="6">
    <location>
        <begin position="303"/>
        <end position="322"/>
    </location>
</feature>
<comment type="subcellular location">
    <subcellularLocation>
        <location evidence="1">Membrane</location>
        <topology evidence="1">Multi-pass membrane protein</topology>
    </subcellularLocation>
</comment>
<dbReference type="PANTHER" id="PTHR23294:SF19">
    <property type="entry name" value="DUF895 DOMAIN MEMBRANE PROTEIN-RELATED"/>
    <property type="match status" value="1"/>
</dbReference>
<dbReference type="EMBL" id="CP086715">
    <property type="protein sequence ID" value="WOO78410.1"/>
    <property type="molecule type" value="Genomic_DNA"/>
</dbReference>
<dbReference type="InterPro" id="IPR010291">
    <property type="entry name" value="Ion_channel_UNC-93"/>
</dbReference>
<feature type="transmembrane region" description="Helical" evidence="6">
    <location>
        <begin position="342"/>
        <end position="362"/>
    </location>
</feature>
<feature type="region of interest" description="Disordered" evidence="5">
    <location>
        <begin position="1"/>
        <end position="20"/>
    </location>
</feature>
<proteinExistence type="predicted"/>
<evidence type="ECO:0000313" key="7">
    <source>
        <dbReference type="EMBL" id="WOO78410.1"/>
    </source>
</evidence>
<evidence type="ECO:0000256" key="6">
    <source>
        <dbReference type="SAM" id="Phobius"/>
    </source>
</evidence>
<gene>
    <name evidence="7" type="primary">SPAC922.05c_5</name>
    <name evidence="7" type="ORF">LOC62_02G001957</name>
</gene>
<feature type="transmembrane region" description="Helical" evidence="6">
    <location>
        <begin position="146"/>
        <end position="167"/>
    </location>
</feature>
<name>A0AAF0Y1M2_9TREE</name>
<evidence type="ECO:0000256" key="5">
    <source>
        <dbReference type="SAM" id="MobiDB-lite"/>
    </source>
</evidence>
<reference evidence="7" key="1">
    <citation type="submission" date="2023-10" db="EMBL/GenBank/DDBJ databases">
        <authorList>
            <person name="Noh H."/>
        </authorList>
    </citation>
    <scope>NUCLEOTIDE SEQUENCE</scope>
    <source>
        <strain evidence="7">DUCC4014</strain>
    </source>
</reference>
<evidence type="ECO:0000256" key="4">
    <source>
        <dbReference type="ARBA" id="ARBA00023136"/>
    </source>
</evidence>
<dbReference type="RefSeq" id="XP_062624442.1">
    <property type="nucleotide sequence ID" value="XM_062768458.1"/>
</dbReference>
<dbReference type="InterPro" id="IPR051617">
    <property type="entry name" value="UNC-93-like_regulator"/>
</dbReference>
<dbReference type="GeneID" id="87805208"/>
<dbReference type="Pfam" id="PF05978">
    <property type="entry name" value="UNC-93"/>
    <property type="match status" value="1"/>
</dbReference>
<feature type="transmembrane region" description="Helical" evidence="6">
    <location>
        <begin position="38"/>
        <end position="61"/>
    </location>
</feature>
<dbReference type="AlphaFoldDB" id="A0AAF0Y1M2"/>
<dbReference type="Gene3D" id="1.20.1250.20">
    <property type="entry name" value="MFS general substrate transporter like domains"/>
    <property type="match status" value="1"/>
</dbReference>
<dbReference type="GO" id="GO:0016020">
    <property type="term" value="C:membrane"/>
    <property type="evidence" value="ECO:0007669"/>
    <property type="project" value="UniProtKB-SubCell"/>
</dbReference>
<evidence type="ECO:0000256" key="3">
    <source>
        <dbReference type="ARBA" id="ARBA00022989"/>
    </source>
</evidence>
<dbReference type="PANTHER" id="PTHR23294">
    <property type="entry name" value="ET TRANSLATION PRODUCT-RELATED"/>
    <property type="match status" value="1"/>
</dbReference>
<protein>
    <submittedName>
        <fullName evidence="7">UNC93-like protein</fullName>
    </submittedName>
</protein>
<keyword evidence="4 6" id="KW-0472">Membrane</keyword>
<keyword evidence="8" id="KW-1185">Reference proteome</keyword>
<dbReference type="SUPFAM" id="SSF103473">
    <property type="entry name" value="MFS general substrate transporter"/>
    <property type="match status" value="1"/>
</dbReference>
<dbReference type="Proteomes" id="UP000827549">
    <property type="component" value="Chromosome 2"/>
</dbReference>
<sequence length="456" mass="49709">MSRPASVHSVGEKAEAKDTLAEPAPASVPWFRSTYTQAVVTGIASFLAPGMYAACAATGAGGLADVKIGNASVAVAFALIVPSALAATGYAPYAAALYTNSAFGNQWFLILGAVICGLTSGIFWVTEGTIIMVYSEPARKGRLVAIWQSLFNLATLVGGAINLALNVDIAKPGGLRPKTYLVFVGLSSCAPLFSLLLSNPRQVKRADGRPVPALPSEGFFKEVWLTLLELRHPRVLAAAFLWSHSLFVPSFFNFSVRVRGMSSIVQPVLSIIWHQANGQYLLDSNIRLRKKLVIAWSVIQGKCFPSVIAVCVIWVMVDLVYIKNHPEATVVYDWETRRWAVWWFPAVLGSAAAWVSYGYNYYMAAYIIPKNSDGVRMSRIIATLRSAESGSAAVGFGIGSLQLAMYKLGIINIFFLAVVLVLGTWLHIWIWRADEKGTFGYVEDWAEAREAAREEK</sequence>
<evidence type="ECO:0000256" key="1">
    <source>
        <dbReference type="ARBA" id="ARBA00004141"/>
    </source>
</evidence>
<organism evidence="7 8">
    <name type="scientific">Vanrija pseudolonga</name>
    <dbReference type="NCBI Taxonomy" id="143232"/>
    <lineage>
        <taxon>Eukaryota</taxon>
        <taxon>Fungi</taxon>
        <taxon>Dikarya</taxon>
        <taxon>Basidiomycota</taxon>
        <taxon>Agaricomycotina</taxon>
        <taxon>Tremellomycetes</taxon>
        <taxon>Trichosporonales</taxon>
        <taxon>Trichosporonaceae</taxon>
        <taxon>Vanrija</taxon>
    </lineage>
</organism>
<feature type="transmembrane region" description="Helical" evidence="6">
    <location>
        <begin position="107"/>
        <end position="134"/>
    </location>
</feature>
<feature type="transmembrane region" description="Helical" evidence="6">
    <location>
        <begin position="179"/>
        <end position="197"/>
    </location>
</feature>
<evidence type="ECO:0000313" key="8">
    <source>
        <dbReference type="Proteomes" id="UP000827549"/>
    </source>
</evidence>
<evidence type="ECO:0000256" key="2">
    <source>
        <dbReference type="ARBA" id="ARBA00022692"/>
    </source>
</evidence>
<keyword evidence="3 6" id="KW-1133">Transmembrane helix</keyword>
<dbReference type="InterPro" id="IPR036259">
    <property type="entry name" value="MFS_trans_sf"/>
</dbReference>